<protein>
    <submittedName>
        <fullName evidence="1">Uncharacterized protein</fullName>
    </submittedName>
</protein>
<gene>
    <name evidence="1" type="primary">RvY_15629-1</name>
    <name evidence="1" type="synonym">RvY_15629.1</name>
    <name evidence="1" type="ORF">RvY_15629</name>
</gene>
<comment type="caution">
    <text evidence="1">The sequence shown here is derived from an EMBL/GenBank/DDBJ whole genome shotgun (WGS) entry which is preliminary data.</text>
</comment>
<evidence type="ECO:0000313" key="1">
    <source>
        <dbReference type="EMBL" id="GAV05508.1"/>
    </source>
</evidence>
<keyword evidence="2" id="KW-1185">Reference proteome</keyword>
<sequence length="117" mass="13491">MCTTFRQGEVLLLVSEFERLMSRVPISSAILLRHFSANTIYANTLTKSSSNHQFCLFWKKLPTSECLGLTWAEDSIRIHVWNFLEGRESETDRIPCGIRRCGKRSILEYTAQVLYDG</sequence>
<dbReference type="AlphaFoldDB" id="A0A1D1W076"/>
<dbReference type="EMBL" id="BDGG01000012">
    <property type="protein sequence ID" value="GAV05508.1"/>
    <property type="molecule type" value="Genomic_DNA"/>
</dbReference>
<dbReference type="Proteomes" id="UP000186922">
    <property type="component" value="Unassembled WGS sequence"/>
</dbReference>
<evidence type="ECO:0000313" key="2">
    <source>
        <dbReference type="Proteomes" id="UP000186922"/>
    </source>
</evidence>
<accession>A0A1D1W076</accession>
<reference evidence="1 2" key="1">
    <citation type="journal article" date="2016" name="Nat. Commun.">
        <title>Extremotolerant tardigrade genome and improved radiotolerance of human cultured cells by tardigrade-unique protein.</title>
        <authorList>
            <person name="Hashimoto T."/>
            <person name="Horikawa D.D."/>
            <person name="Saito Y."/>
            <person name="Kuwahara H."/>
            <person name="Kozuka-Hata H."/>
            <person name="Shin-I T."/>
            <person name="Minakuchi Y."/>
            <person name="Ohishi K."/>
            <person name="Motoyama A."/>
            <person name="Aizu T."/>
            <person name="Enomoto A."/>
            <person name="Kondo K."/>
            <person name="Tanaka S."/>
            <person name="Hara Y."/>
            <person name="Koshikawa S."/>
            <person name="Sagara H."/>
            <person name="Miura T."/>
            <person name="Yokobori S."/>
            <person name="Miyagawa K."/>
            <person name="Suzuki Y."/>
            <person name="Kubo T."/>
            <person name="Oyama M."/>
            <person name="Kohara Y."/>
            <person name="Fujiyama A."/>
            <person name="Arakawa K."/>
            <person name="Katayama T."/>
            <person name="Toyoda A."/>
            <person name="Kunieda T."/>
        </authorList>
    </citation>
    <scope>NUCLEOTIDE SEQUENCE [LARGE SCALE GENOMIC DNA]</scope>
    <source>
        <strain evidence="1 2">YOKOZUNA-1</strain>
    </source>
</reference>
<name>A0A1D1W076_RAMVA</name>
<organism evidence="1 2">
    <name type="scientific">Ramazzottius varieornatus</name>
    <name type="common">Water bear</name>
    <name type="synonym">Tardigrade</name>
    <dbReference type="NCBI Taxonomy" id="947166"/>
    <lineage>
        <taxon>Eukaryota</taxon>
        <taxon>Metazoa</taxon>
        <taxon>Ecdysozoa</taxon>
        <taxon>Tardigrada</taxon>
        <taxon>Eutardigrada</taxon>
        <taxon>Parachela</taxon>
        <taxon>Hypsibioidea</taxon>
        <taxon>Ramazzottiidae</taxon>
        <taxon>Ramazzottius</taxon>
    </lineage>
</organism>
<proteinExistence type="predicted"/>